<dbReference type="GO" id="GO:0008234">
    <property type="term" value="F:cysteine-type peptidase activity"/>
    <property type="evidence" value="ECO:0007669"/>
    <property type="project" value="InterPro"/>
</dbReference>
<feature type="domain" description="Gingipain" evidence="2">
    <location>
        <begin position="3"/>
        <end position="378"/>
    </location>
</feature>
<accession>A0A235BUD8</accession>
<dbReference type="Gene3D" id="3.40.50.10390">
    <property type="entry name" value="Gingipain r, domain 1"/>
    <property type="match status" value="1"/>
</dbReference>
<comment type="caution">
    <text evidence="3">The sequence shown here is derived from an EMBL/GenBank/DDBJ whole genome shotgun (WGS) entry which is preliminary data.</text>
</comment>
<dbReference type="AlphaFoldDB" id="A0A235BUD8"/>
<dbReference type="InterPro" id="IPR029031">
    <property type="entry name" value="Gingipain_N_sf"/>
</dbReference>
<proteinExistence type="predicted"/>
<dbReference type="EMBL" id="NOZQ01000139">
    <property type="protein sequence ID" value="OYD15175.1"/>
    <property type="molecule type" value="Genomic_DNA"/>
</dbReference>
<evidence type="ECO:0000313" key="3">
    <source>
        <dbReference type="EMBL" id="OYD15175.1"/>
    </source>
</evidence>
<dbReference type="Gene3D" id="3.40.50.1460">
    <property type="match status" value="1"/>
</dbReference>
<feature type="non-terminal residue" evidence="3">
    <location>
        <position position="1"/>
    </location>
</feature>
<protein>
    <recommendedName>
        <fullName evidence="2">Gingipain domain-containing protein</fullName>
    </recommendedName>
</protein>
<name>A0A235BUD8_UNCW3</name>
<dbReference type="GO" id="GO:0006508">
    <property type="term" value="P:proteolysis"/>
    <property type="evidence" value="ECO:0007669"/>
    <property type="project" value="InterPro"/>
</dbReference>
<dbReference type="SUPFAM" id="SSF52129">
    <property type="entry name" value="Caspase-like"/>
    <property type="match status" value="1"/>
</dbReference>
<dbReference type="Proteomes" id="UP000215215">
    <property type="component" value="Unassembled WGS sequence"/>
</dbReference>
<reference evidence="3 4" key="1">
    <citation type="submission" date="2017-07" db="EMBL/GenBank/DDBJ databases">
        <title>Recovery of genomes from metagenomes via a dereplication, aggregation, and scoring strategy.</title>
        <authorList>
            <person name="Sieber C.M."/>
            <person name="Probst A.J."/>
            <person name="Sharrar A."/>
            <person name="Thomas B.C."/>
            <person name="Hess M."/>
            <person name="Tringe S.G."/>
            <person name="Banfield J.F."/>
        </authorList>
    </citation>
    <scope>NUCLEOTIDE SEQUENCE [LARGE SCALE GENOMIC DNA]</scope>
    <source>
        <strain evidence="3">JGI_Cruoil_03_44_89</strain>
    </source>
</reference>
<evidence type="ECO:0000256" key="1">
    <source>
        <dbReference type="ARBA" id="ARBA00022729"/>
    </source>
</evidence>
<keyword evidence="1" id="KW-0732">Signal</keyword>
<dbReference type="InterPro" id="IPR029030">
    <property type="entry name" value="Caspase-like_dom_sf"/>
</dbReference>
<feature type="non-terminal residue" evidence="3">
    <location>
        <position position="405"/>
    </location>
</feature>
<dbReference type="InterPro" id="IPR001769">
    <property type="entry name" value="Gingipain"/>
</dbReference>
<evidence type="ECO:0000313" key="4">
    <source>
        <dbReference type="Proteomes" id="UP000215215"/>
    </source>
</evidence>
<dbReference type="Pfam" id="PF01364">
    <property type="entry name" value="Peptidase_C25"/>
    <property type="match status" value="1"/>
</dbReference>
<sequence>CDYVIITNEALLPSFDTLAEFKTRRGVKTRMKTVEEIYAEYTGDDEQEKIRNFIIDAYVDWGIDYVLLGGDEEIIPHRGFYCVVNTSPPTVDYDIAADIYYAGLDGSWNDDGDGIWGEPGETDLLMEVSVGRAAVATSTEASNFISKMILYQDSPVEDDCVEALMVGEDLYWNWGKFYKEEIRQGSSNYGYTTVGFPTQFNVATLYDYDNQPSGWSPSELISLLNDGMHLVNHLGHSSVTYAMKIYNSDVLTSFTNDGVNTSYFIIYSQGCYCNSFDNRTSSGGYTSDAISEHFTCKIDNGAVAFLGNTRYGWGTSGGTDGGSQHFDREFFDALFGEEIYKIGTAEKDSKEDNIGFISDGVIRWCYYEHTLLGDPEMDIWTDIPESLYVAHPSVVPIGTSNFTVT</sequence>
<organism evidence="3 4">
    <name type="scientific">candidate division WOR-3 bacterium JGI_Cruoil_03_44_89</name>
    <dbReference type="NCBI Taxonomy" id="1973748"/>
    <lineage>
        <taxon>Bacteria</taxon>
        <taxon>Bacteria division WOR-3</taxon>
    </lineage>
</organism>
<gene>
    <name evidence="3" type="ORF">CH333_06325</name>
</gene>
<evidence type="ECO:0000259" key="2">
    <source>
        <dbReference type="Pfam" id="PF01364"/>
    </source>
</evidence>